<dbReference type="Pfam" id="PF12697">
    <property type="entry name" value="Abhydrolase_6"/>
    <property type="match status" value="1"/>
</dbReference>
<keyword evidence="3" id="KW-1185">Reference proteome</keyword>
<dbReference type="SUPFAM" id="SSF53474">
    <property type="entry name" value="alpha/beta-Hydrolases"/>
    <property type="match status" value="1"/>
</dbReference>
<evidence type="ECO:0000313" key="2">
    <source>
        <dbReference type="EMBL" id="RDB30090.1"/>
    </source>
</evidence>
<dbReference type="OrthoDB" id="5311491at2759"/>
<sequence length="374" mass="42769">MEEMLVLTLIRNIISMTGFSQHTAHLGDGIDIFYTDSGAPLNSMDYTTLIIFHGSAFTGQGFVHLHDHAHPLNLRTVVCNRRDYPGSTRYTDSELDDLRHGRKDFLDRLAIQVGWFLEKFIDEENIPKVGADRKSGGFAILGWSMGTATAMSLFSDQSLISYTKLEPYVKDLILYDPPYLSFGYPLPVDADHRIIYDPWANPDNRPPEELYRNFIGWVTSYYDQPENPTSINELNFAKRTDHATVNSWSPEELGRIFDEGAAVRSELHMYIPPMQNTLNDLANQVLYNTGLTQIFPEVDVTYITGSKTNWQCLWGAVEAKHVYEDHKALGEKVRHTTFIYVEGGNHFIHSDMPGEFMKTIVQEIRRFESTRTQV</sequence>
<dbReference type="Proteomes" id="UP000076154">
    <property type="component" value="Unassembled WGS sequence"/>
</dbReference>
<name>A0A369K9G4_HYPMA</name>
<dbReference type="EMBL" id="LUEZ02000009">
    <property type="protein sequence ID" value="RDB30090.1"/>
    <property type="molecule type" value="Genomic_DNA"/>
</dbReference>
<dbReference type="AlphaFoldDB" id="A0A369K9G4"/>
<dbReference type="InParanoid" id="A0A369K9G4"/>
<accession>A0A369K9G4</accession>
<dbReference type="InterPro" id="IPR029058">
    <property type="entry name" value="AB_hydrolase_fold"/>
</dbReference>
<organism evidence="2 3">
    <name type="scientific">Hypsizygus marmoreus</name>
    <name type="common">White beech mushroom</name>
    <name type="synonym">Agaricus marmoreus</name>
    <dbReference type="NCBI Taxonomy" id="39966"/>
    <lineage>
        <taxon>Eukaryota</taxon>
        <taxon>Fungi</taxon>
        <taxon>Dikarya</taxon>
        <taxon>Basidiomycota</taxon>
        <taxon>Agaricomycotina</taxon>
        <taxon>Agaricomycetes</taxon>
        <taxon>Agaricomycetidae</taxon>
        <taxon>Agaricales</taxon>
        <taxon>Tricholomatineae</taxon>
        <taxon>Lyophyllaceae</taxon>
        <taxon>Hypsizygus</taxon>
    </lineage>
</organism>
<comment type="caution">
    <text evidence="2">The sequence shown here is derived from an EMBL/GenBank/DDBJ whole genome shotgun (WGS) entry which is preliminary data.</text>
</comment>
<dbReference type="InterPro" id="IPR000073">
    <property type="entry name" value="AB_hydrolase_1"/>
</dbReference>
<feature type="domain" description="AB hydrolase-1" evidence="1">
    <location>
        <begin position="50"/>
        <end position="356"/>
    </location>
</feature>
<gene>
    <name evidence="2" type="ORF">Hypma_013908</name>
</gene>
<dbReference type="Gene3D" id="3.40.50.1820">
    <property type="entry name" value="alpha/beta hydrolase"/>
    <property type="match status" value="1"/>
</dbReference>
<protein>
    <recommendedName>
        <fullName evidence="1">AB hydrolase-1 domain-containing protein</fullName>
    </recommendedName>
</protein>
<proteinExistence type="predicted"/>
<reference evidence="2" key="1">
    <citation type="submission" date="2018-04" db="EMBL/GenBank/DDBJ databases">
        <title>Whole genome sequencing of Hypsizygus marmoreus.</title>
        <authorList>
            <person name="Choi I.-G."/>
            <person name="Min B."/>
            <person name="Kim J.-G."/>
            <person name="Kim S."/>
            <person name="Oh Y.-L."/>
            <person name="Kong W.-S."/>
            <person name="Park H."/>
            <person name="Jeong J."/>
            <person name="Song E.-S."/>
        </authorList>
    </citation>
    <scope>NUCLEOTIDE SEQUENCE [LARGE SCALE GENOMIC DNA]</scope>
    <source>
        <strain evidence="2">51987-8</strain>
    </source>
</reference>
<evidence type="ECO:0000259" key="1">
    <source>
        <dbReference type="Pfam" id="PF12697"/>
    </source>
</evidence>
<evidence type="ECO:0000313" key="3">
    <source>
        <dbReference type="Proteomes" id="UP000076154"/>
    </source>
</evidence>